<evidence type="ECO:0000256" key="1">
    <source>
        <dbReference type="ARBA" id="ARBA00004141"/>
    </source>
</evidence>
<dbReference type="Pfam" id="PF05154">
    <property type="entry name" value="TM2"/>
    <property type="match status" value="1"/>
</dbReference>
<keyword evidence="2" id="KW-0812">Transmembrane</keyword>
<dbReference type="EMBL" id="AP019697">
    <property type="protein sequence ID" value="BBK24068.1"/>
    <property type="molecule type" value="Genomic_DNA"/>
</dbReference>
<reference evidence="7" key="1">
    <citation type="submission" date="2019-05" db="EMBL/GenBank/DDBJ databases">
        <title>Complete genome sequencing of Dialister sp. strain 5BBH33.</title>
        <authorList>
            <person name="Sakamoto M."/>
            <person name="Murakami T."/>
            <person name="Mori H."/>
        </authorList>
    </citation>
    <scope>NUCLEOTIDE SEQUENCE [LARGE SCALE GENOMIC DNA]</scope>
    <source>
        <strain evidence="7">5BBH33</strain>
    </source>
</reference>
<dbReference type="KEGG" id="dho:Dia5BBH33_00030"/>
<accession>A0A8D4ZZ49</accession>
<evidence type="ECO:0000313" key="6">
    <source>
        <dbReference type="EMBL" id="BBK24068.1"/>
    </source>
</evidence>
<comment type="subcellular location">
    <subcellularLocation>
        <location evidence="1">Membrane</location>
        <topology evidence="1">Multi-pass membrane protein</topology>
    </subcellularLocation>
</comment>
<evidence type="ECO:0000256" key="2">
    <source>
        <dbReference type="ARBA" id="ARBA00022692"/>
    </source>
</evidence>
<keyword evidence="3" id="KW-1133">Transmembrane helix</keyword>
<name>A0A8D4ZZ49_9FIRM</name>
<evidence type="ECO:0000313" key="7">
    <source>
        <dbReference type="Proteomes" id="UP000320585"/>
    </source>
</evidence>
<dbReference type="InterPro" id="IPR007829">
    <property type="entry name" value="TM2"/>
</dbReference>
<dbReference type="OrthoDB" id="9816361at2"/>
<dbReference type="AlphaFoldDB" id="A0A8D4ZZ49"/>
<protein>
    <recommendedName>
        <fullName evidence="5">TM2 domain-containing protein</fullName>
    </recommendedName>
</protein>
<dbReference type="RefSeq" id="WP_108850210.1">
    <property type="nucleotide sequence ID" value="NZ_AP019697.1"/>
</dbReference>
<organism evidence="6 7">
    <name type="scientific">Dialister hominis</name>
    <dbReference type="NCBI Taxonomy" id="2582419"/>
    <lineage>
        <taxon>Bacteria</taxon>
        <taxon>Bacillati</taxon>
        <taxon>Bacillota</taxon>
        <taxon>Negativicutes</taxon>
        <taxon>Veillonellales</taxon>
        <taxon>Veillonellaceae</taxon>
        <taxon>Dialister</taxon>
    </lineage>
</organism>
<sequence length="284" mass="33178">MAQLLRRRIYNYTVLTLDKEGSIPDFEIFSAAAIRVRDGKEVATYLCPDFPTDAKKRTEEVNRLRTFIGNDMVITCDISGMTPVMESLYMNSIEAFFTNATLDLLTVEEEVEKSVPDPKPFHERMSHFRRVVEPLERARGMREIYEEDAKALFGYQEGYPYWLCSLPYEEERYMAKRLPSKRKKFWKALLCWMVGCHYFYLGHPRRNILYLLTLGGCFLWMLSDLYRLPVLLDVENGRIAAEVYKNAPKVNRPSIIRWAPYTGEDSADEGGRRGLMSGLMHFFR</sequence>
<dbReference type="GeneID" id="92715220"/>
<keyword evidence="4" id="KW-0472">Membrane</keyword>
<feature type="domain" description="TM2" evidence="5">
    <location>
        <begin position="182"/>
        <end position="225"/>
    </location>
</feature>
<dbReference type="Proteomes" id="UP000320585">
    <property type="component" value="Chromosome"/>
</dbReference>
<proteinExistence type="predicted"/>
<evidence type="ECO:0000256" key="3">
    <source>
        <dbReference type="ARBA" id="ARBA00022989"/>
    </source>
</evidence>
<gene>
    <name evidence="6" type="ORF">Dia5BBH33_00030</name>
</gene>
<dbReference type="GO" id="GO:0016020">
    <property type="term" value="C:membrane"/>
    <property type="evidence" value="ECO:0007669"/>
    <property type="project" value="UniProtKB-SubCell"/>
</dbReference>
<evidence type="ECO:0000259" key="5">
    <source>
        <dbReference type="Pfam" id="PF05154"/>
    </source>
</evidence>
<evidence type="ECO:0000256" key="4">
    <source>
        <dbReference type="ARBA" id="ARBA00023136"/>
    </source>
</evidence>
<keyword evidence="7" id="KW-1185">Reference proteome</keyword>